<sequence>MASGSGSVPMGTYGNGAFH</sequence>
<comment type="caution">
    <text evidence="1">The sequence shown here is derived from an EMBL/GenBank/DDBJ whole genome shotgun (WGS) entry which is preliminary data.</text>
</comment>
<dbReference type="EMBL" id="LXQA010346309">
    <property type="protein sequence ID" value="MCI45610.1"/>
    <property type="molecule type" value="Genomic_DNA"/>
</dbReference>
<dbReference type="Proteomes" id="UP000265520">
    <property type="component" value="Unassembled WGS sequence"/>
</dbReference>
<reference evidence="1 2" key="1">
    <citation type="journal article" date="2018" name="Front. Plant Sci.">
        <title>Red Clover (Trifolium pratense) and Zigzag Clover (T. medium) - A Picture of Genomic Similarities and Differences.</title>
        <authorList>
            <person name="Dluhosova J."/>
            <person name="Istvanek J."/>
            <person name="Nedelnik J."/>
            <person name="Repkova J."/>
        </authorList>
    </citation>
    <scope>NUCLEOTIDE SEQUENCE [LARGE SCALE GENOMIC DNA]</scope>
    <source>
        <strain evidence="2">cv. 10/8</strain>
        <tissue evidence="1">Leaf</tissue>
    </source>
</reference>
<evidence type="ECO:0000313" key="1">
    <source>
        <dbReference type="EMBL" id="MCI45610.1"/>
    </source>
</evidence>
<feature type="non-terminal residue" evidence="1">
    <location>
        <position position="19"/>
    </location>
</feature>
<organism evidence="1 2">
    <name type="scientific">Trifolium medium</name>
    <dbReference type="NCBI Taxonomy" id="97028"/>
    <lineage>
        <taxon>Eukaryota</taxon>
        <taxon>Viridiplantae</taxon>
        <taxon>Streptophyta</taxon>
        <taxon>Embryophyta</taxon>
        <taxon>Tracheophyta</taxon>
        <taxon>Spermatophyta</taxon>
        <taxon>Magnoliopsida</taxon>
        <taxon>eudicotyledons</taxon>
        <taxon>Gunneridae</taxon>
        <taxon>Pentapetalae</taxon>
        <taxon>rosids</taxon>
        <taxon>fabids</taxon>
        <taxon>Fabales</taxon>
        <taxon>Fabaceae</taxon>
        <taxon>Papilionoideae</taxon>
        <taxon>50 kb inversion clade</taxon>
        <taxon>NPAAA clade</taxon>
        <taxon>Hologalegina</taxon>
        <taxon>IRL clade</taxon>
        <taxon>Trifolieae</taxon>
        <taxon>Trifolium</taxon>
    </lineage>
</organism>
<keyword evidence="2" id="KW-1185">Reference proteome</keyword>
<protein>
    <submittedName>
        <fullName evidence="1">Uncharacterized protein</fullName>
    </submittedName>
</protein>
<evidence type="ECO:0000313" key="2">
    <source>
        <dbReference type="Proteomes" id="UP000265520"/>
    </source>
</evidence>
<dbReference type="AlphaFoldDB" id="A0A392SCE4"/>
<proteinExistence type="predicted"/>
<accession>A0A392SCE4</accession>
<name>A0A392SCE4_9FABA</name>